<dbReference type="SUPFAM" id="SSF47413">
    <property type="entry name" value="lambda repressor-like DNA-binding domains"/>
    <property type="match status" value="1"/>
</dbReference>
<protein>
    <submittedName>
        <fullName evidence="2">Helix-turn-helix domain-containing protein</fullName>
    </submittedName>
</protein>
<comment type="caution">
    <text evidence="2">The sequence shown here is derived from an EMBL/GenBank/DDBJ whole genome shotgun (WGS) entry which is preliminary data.</text>
</comment>
<dbReference type="RefSeq" id="WP_223877432.1">
    <property type="nucleotide sequence ID" value="NZ_BJDI01000003.1"/>
</dbReference>
<evidence type="ECO:0000313" key="2">
    <source>
        <dbReference type="EMBL" id="MFC6202048.1"/>
    </source>
</evidence>
<dbReference type="CDD" id="cd00093">
    <property type="entry name" value="HTH_XRE"/>
    <property type="match status" value="1"/>
</dbReference>
<dbReference type="Gene3D" id="1.10.260.40">
    <property type="entry name" value="lambda repressor-like DNA-binding domains"/>
    <property type="match status" value="1"/>
</dbReference>
<dbReference type="SMART" id="SM00530">
    <property type="entry name" value="HTH_XRE"/>
    <property type="match status" value="1"/>
</dbReference>
<accession>A0ABW1SKF8</accession>
<sequence>MNTITKDLSITAERIKEVRLKLGLSMSDFAARIDDRARGGTVSNWENAKNAPNAERIRRIADLGHVDVDYILGKTNDPISDNWWTQLSEKAARYTSLQRALSDNYESLGKSIYQAGSRADEYKLEKIASIIVDAEKQINNLK</sequence>
<keyword evidence="3" id="KW-1185">Reference proteome</keyword>
<name>A0ABW1SKF8_9LACO</name>
<dbReference type="InterPro" id="IPR010982">
    <property type="entry name" value="Lambda_DNA-bd_dom_sf"/>
</dbReference>
<dbReference type="Pfam" id="PF01381">
    <property type="entry name" value="HTH_3"/>
    <property type="match status" value="1"/>
</dbReference>
<organism evidence="2 3">
    <name type="scientific">Lactiplantibacillus nangangensis</name>
    <dbReference type="NCBI Taxonomy" id="2559917"/>
    <lineage>
        <taxon>Bacteria</taxon>
        <taxon>Bacillati</taxon>
        <taxon>Bacillota</taxon>
        <taxon>Bacilli</taxon>
        <taxon>Lactobacillales</taxon>
        <taxon>Lactobacillaceae</taxon>
        <taxon>Lactiplantibacillus</taxon>
    </lineage>
</organism>
<dbReference type="InterPro" id="IPR001387">
    <property type="entry name" value="Cro/C1-type_HTH"/>
</dbReference>
<reference evidence="3" key="1">
    <citation type="journal article" date="2019" name="Int. J. Syst. Evol. Microbiol.">
        <title>The Global Catalogue of Microorganisms (GCM) 10K type strain sequencing project: providing services to taxonomists for standard genome sequencing and annotation.</title>
        <authorList>
            <consortium name="The Broad Institute Genomics Platform"/>
            <consortium name="The Broad Institute Genome Sequencing Center for Infectious Disease"/>
            <person name="Wu L."/>
            <person name="Ma J."/>
        </authorList>
    </citation>
    <scope>NUCLEOTIDE SEQUENCE [LARGE SCALE GENOMIC DNA]</scope>
    <source>
        <strain evidence="3">CCM 8930</strain>
    </source>
</reference>
<proteinExistence type="predicted"/>
<gene>
    <name evidence="2" type="ORF">ACFP1L_09235</name>
</gene>
<dbReference type="PROSITE" id="PS50943">
    <property type="entry name" value="HTH_CROC1"/>
    <property type="match status" value="1"/>
</dbReference>
<evidence type="ECO:0000313" key="3">
    <source>
        <dbReference type="Proteomes" id="UP001596171"/>
    </source>
</evidence>
<feature type="domain" description="HTH cro/C1-type" evidence="1">
    <location>
        <begin position="15"/>
        <end position="71"/>
    </location>
</feature>
<dbReference type="EMBL" id="JBHSSE010000018">
    <property type="protein sequence ID" value="MFC6202048.1"/>
    <property type="molecule type" value="Genomic_DNA"/>
</dbReference>
<dbReference type="Proteomes" id="UP001596171">
    <property type="component" value="Unassembled WGS sequence"/>
</dbReference>
<evidence type="ECO:0000259" key="1">
    <source>
        <dbReference type="PROSITE" id="PS50943"/>
    </source>
</evidence>